<feature type="compositionally biased region" description="Polar residues" evidence="1">
    <location>
        <begin position="71"/>
        <end position="82"/>
    </location>
</feature>
<protein>
    <submittedName>
        <fullName evidence="2">Uncharacterized protein</fullName>
    </submittedName>
</protein>
<organism evidence="2 3">
    <name type="scientific">Methylobacterium cerastii</name>
    <dbReference type="NCBI Taxonomy" id="932741"/>
    <lineage>
        <taxon>Bacteria</taxon>
        <taxon>Pseudomonadati</taxon>
        <taxon>Pseudomonadota</taxon>
        <taxon>Alphaproteobacteria</taxon>
        <taxon>Hyphomicrobiales</taxon>
        <taxon>Methylobacteriaceae</taxon>
        <taxon>Methylobacterium</taxon>
    </lineage>
</organism>
<proteinExistence type="predicted"/>
<accession>A0ABQ4QLQ5</accession>
<feature type="region of interest" description="Disordered" evidence="1">
    <location>
        <begin position="48"/>
        <end position="82"/>
    </location>
</feature>
<evidence type="ECO:0000313" key="2">
    <source>
        <dbReference type="EMBL" id="GJD46097.1"/>
    </source>
</evidence>
<name>A0ABQ4QLQ5_9HYPH</name>
<dbReference type="EMBL" id="BPQG01000067">
    <property type="protein sequence ID" value="GJD46097.1"/>
    <property type="molecule type" value="Genomic_DNA"/>
</dbReference>
<reference evidence="2 3" key="1">
    <citation type="journal article" date="2021" name="Front. Microbiol.">
        <title>Comprehensive Comparative Genomics and Phenotyping of Methylobacterium Species.</title>
        <authorList>
            <person name="Alessa O."/>
            <person name="Ogura Y."/>
            <person name="Fujitani Y."/>
            <person name="Takami H."/>
            <person name="Hayashi T."/>
            <person name="Sahin N."/>
            <person name="Tani A."/>
        </authorList>
    </citation>
    <scope>NUCLEOTIDE SEQUENCE [LARGE SCALE GENOMIC DNA]</scope>
    <source>
        <strain evidence="2 3">DSM 23679</strain>
    </source>
</reference>
<sequence>MTRLFIADVRTPSGPRPLVTVRAASEAEALLFLEARYPEDRIEAVAEPAEWASDAATGSEPGDIREHAGSSWPSSRQAPAGT</sequence>
<evidence type="ECO:0000256" key="1">
    <source>
        <dbReference type="SAM" id="MobiDB-lite"/>
    </source>
</evidence>
<comment type="caution">
    <text evidence="2">The sequence shown here is derived from an EMBL/GenBank/DDBJ whole genome shotgun (WGS) entry which is preliminary data.</text>
</comment>
<evidence type="ECO:0000313" key="3">
    <source>
        <dbReference type="Proteomes" id="UP001055117"/>
    </source>
</evidence>
<dbReference type="RefSeq" id="WP_147764637.1">
    <property type="nucleotide sequence ID" value="NZ_BPQG01000067.1"/>
</dbReference>
<keyword evidence="3" id="KW-1185">Reference proteome</keyword>
<dbReference type="Proteomes" id="UP001055117">
    <property type="component" value="Unassembled WGS sequence"/>
</dbReference>
<gene>
    <name evidence="2" type="ORF">AFCDBAGC_3977</name>
</gene>